<feature type="region of interest" description="Disordered" evidence="2">
    <location>
        <begin position="433"/>
        <end position="461"/>
    </location>
</feature>
<sequence>MAPPAGAGSPSDSQPKKHDDEQNQDPNSTKLHPDIPNSPQSPRVEHEDSLLILDDDRNQSGTTYPEPILLTDDTPPVMSPTNLQRRVTTRKKAGTRKTYKRKRSTKKIQNLTDSINPVPFVPRKTLDLDMHEEVLKRLGLYDFSKIEFDRSFRTDLIVQLIVNYDSKKRGSYVNDLRVNVNRADLARALKLPAAKQDKGSSSVEEVDLDSEVFSDEAIAFIEDFVFSWMILHDESWVIPTEIVNWTRCVRDGHPEKLDFASLIWYNVEKELSQGDKLVDCYYAPHLQYLIRFQRDSLFKEGDDDNDGEENVKVDEEKEEKKDKEEKDELEDTEEVEEKGQEDGDEKEKIEEQEEQEEEKVSTVQEQNIELTLGTEFEEIAHEEVKKDDIMMADANECKEELEEQGSFKSILGDHFLNRCHSNNLNNYEEIKVEETEDAQIEQVEDEDEDGEEEEEGGERLDEGFDMEADDSFDRDGLTDNFLQGVEAHQNPYNSHGMSSMDLFGSRDGSFMSHGGPSFYNNEGKRVMDPEEDIHHLDQNHKRLKTDEIWDQKQTDIGFCFEQMQQLIQKTKMIHESKERSYENLQYSQQMAMDQLQERQQVMEMVIKSKDEELEKKHAEVFRLERELYLMGDLLTGYRKALNDTRFKFSEYRKRFALPEEPLYKDAGPGGLVLSTREIEKQRLKQEEDMMKFQILAKNFEEDCVYQLEFQNDRLLPLVDKLVSIENEVQKLKEIATQPNETHEPSVELDKSQDKIPENDAIMESVPPDTDESENEYYGTGGGLEWRKEVVKNTDNHVQKHRFHEWVGDLIGKSSRSASSMDIGLREVYRGGVMLELEVVSNIDEKELVLSVLVSQLLIMFGSSNEVSVAVSDLPGNRKKIV</sequence>
<feature type="compositionally biased region" description="Acidic residues" evidence="2">
    <location>
        <begin position="327"/>
        <end position="336"/>
    </location>
</feature>
<dbReference type="PANTHER" id="PTHR35120">
    <property type="entry name" value="HISTONE ACETYLTRANSFERASE KAT6B-LIKE"/>
    <property type="match status" value="1"/>
</dbReference>
<dbReference type="AlphaFoldDB" id="A0A5N6NUE3"/>
<feature type="compositionally biased region" description="Basic and acidic residues" evidence="2">
    <location>
        <begin position="43"/>
        <end position="58"/>
    </location>
</feature>
<evidence type="ECO:0000256" key="1">
    <source>
        <dbReference type="SAM" id="Coils"/>
    </source>
</evidence>
<name>A0A5N6NUE3_9ASTR</name>
<protein>
    <submittedName>
        <fullName evidence="3">Uncharacterized protein</fullName>
    </submittedName>
</protein>
<reference evidence="3 4" key="1">
    <citation type="submission" date="2019-05" db="EMBL/GenBank/DDBJ databases">
        <title>Mikania micrantha, genome provides insights into the molecular mechanism of rapid growth.</title>
        <authorList>
            <person name="Liu B."/>
        </authorList>
    </citation>
    <scope>NUCLEOTIDE SEQUENCE [LARGE SCALE GENOMIC DNA]</scope>
    <source>
        <strain evidence="3">NLD-2019</strain>
        <tissue evidence="3">Leaf</tissue>
    </source>
</reference>
<evidence type="ECO:0000313" key="3">
    <source>
        <dbReference type="EMBL" id="KAD5318402.1"/>
    </source>
</evidence>
<evidence type="ECO:0000256" key="2">
    <source>
        <dbReference type="SAM" id="MobiDB-lite"/>
    </source>
</evidence>
<feature type="coiled-coil region" evidence="1">
    <location>
        <begin position="592"/>
        <end position="626"/>
    </location>
</feature>
<feature type="region of interest" description="Disordered" evidence="2">
    <location>
        <begin position="1"/>
        <end position="81"/>
    </location>
</feature>
<gene>
    <name evidence="3" type="ORF">E3N88_18348</name>
</gene>
<accession>A0A5N6NUE3</accession>
<dbReference type="EMBL" id="SZYD01000009">
    <property type="protein sequence ID" value="KAD5318402.1"/>
    <property type="molecule type" value="Genomic_DNA"/>
</dbReference>
<feature type="compositionally biased region" description="Basic and acidic residues" evidence="2">
    <location>
        <begin position="337"/>
        <end position="349"/>
    </location>
</feature>
<comment type="caution">
    <text evidence="3">The sequence shown here is derived from an EMBL/GenBank/DDBJ whole genome shotgun (WGS) entry which is preliminary data.</text>
</comment>
<evidence type="ECO:0000313" key="4">
    <source>
        <dbReference type="Proteomes" id="UP000326396"/>
    </source>
</evidence>
<keyword evidence="1" id="KW-0175">Coiled coil</keyword>
<proteinExistence type="predicted"/>
<dbReference type="PANTHER" id="PTHR35120:SF2">
    <property type="entry name" value="AMINOTRANSFERASE-LIKE PLANT MOBILE DOMAIN-CONTAINING PROTEIN"/>
    <property type="match status" value="1"/>
</dbReference>
<feature type="compositionally biased region" description="Acidic residues" evidence="2">
    <location>
        <begin position="434"/>
        <end position="456"/>
    </location>
</feature>
<feature type="region of interest" description="Disordered" evidence="2">
    <location>
        <begin position="300"/>
        <end position="366"/>
    </location>
</feature>
<dbReference type="OrthoDB" id="1935530at2759"/>
<dbReference type="Proteomes" id="UP000326396">
    <property type="component" value="Linkage Group LG17"/>
</dbReference>
<organism evidence="3 4">
    <name type="scientific">Mikania micrantha</name>
    <name type="common">bitter vine</name>
    <dbReference type="NCBI Taxonomy" id="192012"/>
    <lineage>
        <taxon>Eukaryota</taxon>
        <taxon>Viridiplantae</taxon>
        <taxon>Streptophyta</taxon>
        <taxon>Embryophyta</taxon>
        <taxon>Tracheophyta</taxon>
        <taxon>Spermatophyta</taxon>
        <taxon>Magnoliopsida</taxon>
        <taxon>eudicotyledons</taxon>
        <taxon>Gunneridae</taxon>
        <taxon>Pentapetalae</taxon>
        <taxon>asterids</taxon>
        <taxon>campanulids</taxon>
        <taxon>Asterales</taxon>
        <taxon>Asteraceae</taxon>
        <taxon>Asteroideae</taxon>
        <taxon>Heliantheae alliance</taxon>
        <taxon>Eupatorieae</taxon>
        <taxon>Mikania</taxon>
    </lineage>
</organism>
<feature type="compositionally biased region" description="Basic and acidic residues" evidence="2">
    <location>
        <begin position="309"/>
        <end position="326"/>
    </location>
</feature>
<keyword evidence="4" id="KW-1185">Reference proteome</keyword>